<dbReference type="PANTHER" id="PTHR35024">
    <property type="entry name" value="HYPOTHETICAL CYTOSOLIC PROTEIN"/>
    <property type="match status" value="1"/>
</dbReference>
<dbReference type="KEGG" id="cprv:CYPRO_1200"/>
<name>A0A345UJ12_9BACT</name>
<comment type="similarity">
    <text evidence="1">Belongs to the bactofilin family.</text>
</comment>
<dbReference type="PANTHER" id="PTHR35024:SF4">
    <property type="entry name" value="POLYMER-FORMING CYTOSKELETAL PROTEIN"/>
    <property type="match status" value="1"/>
</dbReference>
<dbReference type="InterPro" id="IPR007607">
    <property type="entry name" value="BacA/B"/>
</dbReference>
<dbReference type="RefSeq" id="WP_114983742.1">
    <property type="nucleotide sequence ID" value="NZ_CP027806.1"/>
</dbReference>
<protein>
    <submittedName>
        <fullName evidence="2">Polymer-forming protein</fullName>
    </submittedName>
</protein>
<dbReference type="Proteomes" id="UP000254808">
    <property type="component" value="Chromosome"/>
</dbReference>
<gene>
    <name evidence="2" type="ORF">CYPRO_1200</name>
</gene>
<sequence>MFGRKKNKSEVVVPPADNQAVPAINMVSENTVIQGLITGSDDIRVSGKVDGEIEITAKCIVSASGTVIGNINSKDADIAGKVEGHVVSANRLILRQSAHVTGDIKTNVLLIEEGAKFDGACRMGSTISLEKESEV</sequence>
<proteinExistence type="inferred from homology"/>
<dbReference type="EMBL" id="CP027806">
    <property type="protein sequence ID" value="AXJ00464.1"/>
    <property type="molecule type" value="Genomic_DNA"/>
</dbReference>
<dbReference type="OrthoDB" id="5432602at2"/>
<reference evidence="2 3" key="1">
    <citation type="submission" date="2018-03" db="EMBL/GenBank/DDBJ databases">
        <title>Phenotypic and genomic properties of Cyclonatronum proteinivorum gen. nov., sp. nov., a haloalkaliphilic bacteroidete from soda lakes possessing Na+-translocating rhodopsin.</title>
        <authorList>
            <person name="Toshchakov S.V."/>
            <person name="Korzhenkov A."/>
            <person name="Samarov N.I."/>
            <person name="Kublanov I.V."/>
            <person name="Muntyan M.S."/>
            <person name="Sorokin D.Y."/>
        </authorList>
    </citation>
    <scope>NUCLEOTIDE SEQUENCE [LARGE SCALE GENOMIC DNA]</scope>
    <source>
        <strain evidence="2 3">Omega</strain>
    </source>
</reference>
<evidence type="ECO:0000313" key="3">
    <source>
        <dbReference type="Proteomes" id="UP000254808"/>
    </source>
</evidence>
<organism evidence="2 3">
    <name type="scientific">Cyclonatronum proteinivorum</name>
    <dbReference type="NCBI Taxonomy" id="1457365"/>
    <lineage>
        <taxon>Bacteria</taxon>
        <taxon>Pseudomonadati</taxon>
        <taxon>Balneolota</taxon>
        <taxon>Balneolia</taxon>
        <taxon>Balneolales</taxon>
        <taxon>Cyclonatronaceae</taxon>
        <taxon>Cyclonatronum</taxon>
    </lineage>
</organism>
<keyword evidence="3" id="KW-1185">Reference proteome</keyword>
<evidence type="ECO:0000256" key="1">
    <source>
        <dbReference type="ARBA" id="ARBA00044755"/>
    </source>
</evidence>
<accession>A0A345UJ12</accession>
<evidence type="ECO:0000313" key="2">
    <source>
        <dbReference type="EMBL" id="AXJ00464.1"/>
    </source>
</evidence>
<dbReference type="Pfam" id="PF04519">
    <property type="entry name" value="Bactofilin"/>
    <property type="match status" value="1"/>
</dbReference>
<dbReference type="AlphaFoldDB" id="A0A345UJ12"/>